<dbReference type="Proteomes" id="UP000037460">
    <property type="component" value="Unassembled WGS sequence"/>
</dbReference>
<dbReference type="EMBL" id="JWZX01002771">
    <property type="protein sequence ID" value="KOO27044.1"/>
    <property type="molecule type" value="Genomic_DNA"/>
</dbReference>
<organism evidence="2 3">
    <name type="scientific">Chrysochromulina tobinii</name>
    <dbReference type="NCBI Taxonomy" id="1460289"/>
    <lineage>
        <taxon>Eukaryota</taxon>
        <taxon>Haptista</taxon>
        <taxon>Haptophyta</taxon>
        <taxon>Prymnesiophyceae</taxon>
        <taxon>Prymnesiales</taxon>
        <taxon>Chrysochromulinaceae</taxon>
        <taxon>Chrysochromulina</taxon>
    </lineage>
</organism>
<accession>A0A0M0JKF1</accession>
<gene>
    <name evidence="2" type="ORF">Ctob_004129</name>
</gene>
<keyword evidence="3" id="KW-1185">Reference proteome</keyword>
<evidence type="ECO:0000313" key="3">
    <source>
        <dbReference type="Proteomes" id="UP000037460"/>
    </source>
</evidence>
<name>A0A0M0JKF1_9EUKA</name>
<proteinExistence type="predicted"/>
<evidence type="ECO:0000313" key="2">
    <source>
        <dbReference type="EMBL" id="KOO27044.1"/>
    </source>
</evidence>
<protein>
    <submittedName>
        <fullName evidence="2">Uncharacterized protein</fullName>
    </submittedName>
</protein>
<evidence type="ECO:0000256" key="1">
    <source>
        <dbReference type="SAM" id="MobiDB-lite"/>
    </source>
</evidence>
<comment type="caution">
    <text evidence="2">The sequence shown here is derived from an EMBL/GenBank/DDBJ whole genome shotgun (WGS) entry which is preliminary data.</text>
</comment>
<sequence>MDAENASAQNRTAYVDGLAEQVSARKAQAQLKKQQDIQANRQDDLRVEREAAVFRQQAEAEIAAQRAREALVARREAFAQQQYATSQQQSRADKVEAYQRTLEAQSHANGILGGDGWGKSQLGQHKQTAAMKSAAREEMEAGLARAAASGNMRPDQEADNQAAAIRKRNQGSSVFF</sequence>
<reference evidence="3" key="1">
    <citation type="journal article" date="2015" name="PLoS Genet.">
        <title>Genome Sequence and Transcriptome Analyses of Chrysochromulina tobin: Metabolic Tools for Enhanced Algal Fitness in the Prominent Order Prymnesiales (Haptophyceae).</title>
        <authorList>
            <person name="Hovde B.T."/>
            <person name="Deodato C.R."/>
            <person name="Hunsperger H.M."/>
            <person name="Ryken S.A."/>
            <person name="Yost W."/>
            <person name="Jha R.K."/>
            <person name="Patterson J."/>
            <person name="Monnat R.J. Jr."/>
            <person name="Barlow S.B."/>
            <person name="Starkenburg S.R."/>
            <person name="Cattolico R.A."/>
        </authorList>
    </citation>
    <scope>NUCLEOTIDE SEQUENCE</scope>
    <source>
        <strain evidence="3">CCMP291</strain>
    </source>
</reference>
<feature type="region of interest" description="Disordered" evidence="1">
    <location>
        <begin position="127"/>
        <end position="176"/>
    </location>
</feature>
<dbReference type="AlphaFoldDB" id="A0A0M0JKF1"/>